<feature type="region of interest" description="Disordered" evidence="11">
    <location>
        <begin position="1"/>
        <end position="43"/>
    </location>
</feature>
<proteinExistence type="inferred from homology"/>
<protein>
    <submittedName>
        <fullName evidence="12">Transcriptional repressor</fullName>
    </submittedName>
</protein>
<evidence type="ECO:0000256" key="5">
    <source>
        <dbReference type="ARBA" id="ARBA00022491"/>
    </source>
</evidence>
<evidence type="ECO:0000256" key="2">
    <source>
        <dbReference type="ARBA" id="ARBA00007957"/>
    </source>
</evidence>
<evidence type="ECO:0000256" key="10">
    <source>
        <dbReference type="ARBA" id="ARBA00023163"/>
    </source>
</evidence>
<dbReference type="InterPro" id="IPR043135">
    <property type="entry name" value="Fur_C"/>
</dbReference>
<keyword evidence="7" id="KW-0862">Zinc</keyword>
<evidence type="ECO:0000256" key="11">
    <source>
        <dbReference type="SAM" id="MobiDB-lite"/>
    </source>
</evidence>
<dbReference type="Gene3D" id="1.10.10.10">
    <property type="entry name" value="Winged helix-like DNA-binding domain superfamily/Winged helix DNA-binding domain"/>
    <property type="match status" value="1"/>
</dbReference>
<dbReference type="InterPro" id="IPR036388">
    <property type="entry name" value="WH-like_DNA-bd_sf"/>
</dbReference>
<keyword evidence="13" id="KW-1185">Reference proteome</keyword>
<keyword evidence="8" id="KW-0805">Transcription regulation</keyword>
<evidence type="ECO:0000256" key="6">
    <source>
        <dbReference type="ARBA" id="ARBA00022723"/>
    </source>
</evidence>
<sequence>MGASGGARRHEEAPVTTTKHLGAPGASGPSGTPGGPPVAGRATRQRAAVAAALEEVDEFRSAQDLHDILKHRGDSVGLTTVYRTLQSLADAGEIDVLRTGEGESVYRRCSGGGHHHHLVCRSCGKAVEVEGPAVERWAEAVAAEHGFVDVAHTMEIFGTCQDCADTQS</sequence>
<evidence type="ECO:0000256" key="3">
    <source>
        <dbReference type="ARBA" id="ARBA00011738"/>
    </source>
</evidence>
<dbReference type="EMBL" id="JAATEJ010000001">
    <property type="protein sequence ID" value="NJP42165.1"/>
    <property type="molecule type" value="Genomic_DNA"/>
</dbReference>
<comment type="subcellular location">
    <subcellularLocation>
        <location evidence="1">Cytoplasm</location>
    </subcellularLocation>
</comment>
<keyword evidence="6" id="KW-0479">Metal-binding</keyword>
<keyword evidence="5" id="KW-0678">Repressor</keyword>
<evidence type="ECO:0000256" key="4">
    <source>
        <dbReference type="ARBA" id="ARBA00022490"/>
    </source>
</evidence>
<evidence type="ECO:0000256" key="7">
    <source>
        <dbReference type="ARBA" id="ARBA00022833"/>
    </source>
</evidence>
<evidence type="ECO:0000256" key="8">
    <source>
        <dbReference type="ARBA" id="ARBA00023015"/>
    </source>
</evidence>
<dbReference type="PANTHER" id="PTHR33202:SF2">
    <property type="entry name" value="FERRIC UPTAKE REGULATION PROTEIN"/>
    <property type="match status" value="1"/>
</dbReference>
<dbReference type="Proteomes" id="UP000734511">
    <property type="component" value="Unassembled WGS sequence"/>
</dbReference>
<name>A0ABX0ZGL5_9ACTN</name>
<dbReference type="PANTHER" id="PTHR33202">
    <property type="entry name" value="ZINC UPTAKE REGULATION PROTEIN"/>
    <property type="match status" value="1"/>
</dbReference>
<keyword evidence="4" id="KW-0963">Cytoplasm</keyword>
<evidence type="ECO:0000256" key="1">
    <source>
        <dbReference type="ARBA" id="ARBA00004496"/>
    </source>
</evidence>
<dbReference type="Gene3D" id="3.30.1490.190">
    <property type="match status" value="1"/>
</dbReference>
<dbReference type="InterPro" id="IPR002481">
    <property type="entry name" value="FUR"/>
</dbReference>
<dbReference type="InterPro" id="IPR036390">
    <property type="entry name" value="WH_DNA-bd_sf"/>
</dbReference>
<dbReference type="CDD" id="cd07153">
    <property type="entry name" value="Fur_like"/>
    <property type="match status" value="1"/>
</dbReference>
<dbReference type="SUPFAM" id="SSF46785">
    <property type="entry name" value="Winged helix' DNA-binding domain"/>
    <property type="match status" value="1"/>
</dbReference>
<evidence type="ECO:0000256" key="9">
    <source>
        <dbReference type="ARBA" id="ARBA00023125"/>
    </source>
</evidence>
<keyword evidence="10" id="KW-0804">Transcription</keyword>
<keyword evidence="9" id="KW-0238">DNA-binding</keyword>
<dbReference type="Pfam" id="PF01475">
    <property type="entry name" value="FUR"/>
    <property type="match status" value="1"/>
</dbReference>
<comment type="subunit">
    <text evidence="3">Homodimer.</text>
</comment>
<organism evidence="12 13">
    <name type="scientific">Actinacidiphila epipremni</name>
    <dbReference type="NCBI Taxonomy" id="2053013"/>
    <lineage>
        <taxon>Bacteria</taxon>
        <taxon>Bacillati</taxon>
        <taxon>Actinomycetota</taxon>
        <taxon>Actinomycetes</taxon>
        <taxon>Kitasatosporales</taxon>
        <taxon>Streptomycetaceae</taxon>
        <taxon>Actinacidiphila</taxon>
    </lineage>
</organism>
<evidence type="ECO:0000313" key="12">
    <source>
        <dbReference type="EMBL" id="NJP42165.1"/>
    </source>
</evidence>
<gene>
    <name evidence="12" type="ORF">HCN08_01840</name>
</gene>
<reference evidence="12 13" key="1">
    <citation type="submission" date="2020-03" db="EMBL/GenBank/DDBJ databases">
        <title>WGS of actinomycetes isolated from Thailand.</title>
        <authorList>
            <person name="Thawai C."/>
        </authorList>
    </citation>
    <scope>NUCLEOTIDE SEQUENCE [LARGE SCALE GENOMIC DNA]</scope>
    <source>
        <strain evidence="12 13">PRB2-1</strain>
    </source>
</reference>
<comment type="similarity">
    <text evidence="2">Belongs to the Fur family.</text>
</comment>
<comment type="caution">
    <text evidence="12">The sequence shown here is derived from an EMBL/GenBank/DDBJ whole genome shotgun (WGS) entry which is preliminary data.</text>
</comment>
<accession>A0ABX0ZGL5</accession>
<evidence type="ECO:0000313" key="13">
    <source>
        <dbReference type="Proteomes" id="UP000734511"/>
    </source>
</evidence>